<dbReference type="RefSeq" id="WP_290359014.1">
    <property type="nucleotide sequence ID" value="NZ_JAUHHC010000003.1"/>
</dbReference>
<evidence type="ECO:0000313" key="2">
    <source>
        <dbReference type="EMBL" id="MDN3920689.1"/>
    </source>
</evidence>
<dbReference type="InterPro" id="IPR020915">
    <property type="entry name" value="UPF0311"/>
</dbReference>
<comment type="similarity">
    <text evidence="1">Belongs to the UPF0311 family.</text>
</comment>
<comment type="caution">
    <text evidence="2">The sequence shown here is derived from an EMBL/GenBank/DDBJ whole genome shotgun (WGS) entry which is preliminary data.</text>
</comment>
<proteinExistence type="inferred from homology"/>
<evidence type="ECO:0000256" key="1">
    <source>
        <dbReference type="HAMAP-Rule" id="MF_00775"/>
    </source>
</evidence>
<organism evidence="2 3">
    <name type="scientific">Roseateles violae</name>
    <dbReference type="NCBI Taxonomy" id="3058042"/>
    <lineage>
        <taxon>Bacteria</taxon>
        <taxon>Pseudomonadati</taxon>
        <taxon>Pseudomonadota</taxon>
        <taxon>Betaproteobacteria</taxon>
        <taxon>Burkholderiales</taxon>
        <taxon>Sphaerotilaceae</taxon>
        <taxon>Roseateles</taxon>
    </lineage>
</organism>
<reference evidence="2 3" key="1">
    <citation type="submission" date="2023-06" db="EMBL/GenBank/DDBJ databases">
        <title>Pelomonas sp. PFR6 16S ribosomal RNA gene Genome sequencing and assembly.</title>
        <authorList>
            <person name="Woo H."/>
        </authorList>
    </citation>
    <scope>NUCLEOTIDE SEQUENCE [LARGE SCALE GENOMIC DNA]</scope>
    <source>
        <strain evidence="2 3">PFR6</strain>
    </source>
</reference>
<name>A0ABT8DUV4_9BURK</name>
<dbReference type="HAMAP" id="MF_00775">
    <property type="entry name" value="UPF0311"/>
    <property type="match status" value="1"/>
</dbReference>
<keyword evidence="3" id="KW-1185">Reference proteome</keyword>
<accession>A0ABT8DUV4</accession>
<sequence>MPEPLPPPPALTPMTRIHCEVLPLVSLGEAPGGERRYVPLGGGRVQGPELNGRVVEGGVDWQLRRSDGVLEIAAHYVLRADADGGLIEVRSEGLRHGPPEVMAALARGESPPRERYFFRTLMRFQTGAPAWLHLNKVMAIACGERRAREVVLDVYRLG</sequence>
<dbReference type="PANTHER" id="PTHR37315">
    <property type="entry name" value="UPF0311 PROTEIN BLR7842"/>
    <property type="match status" value="1"/>
</dbReference>
<dbReference type="EMBL" id="JAUHHC010000003">
    <property type="protein sequence ID" value="MDN3920689.1"/>
    <property type="molecule type" value="Genomic_DNA"/>
</dbReference>
<protein>
    <recommendedName>
        <fullName evidence="1">UPF0311 protein QWJ38_10400</fullName>
    </recommendedName>
</protein>
<dbReference type="PANTHER" id="PTHR37315:SF1">
    <property type="entry name" value="UPF0311 PROTEIN BLR7842"/>
    <property type="match status" value="1"/>
</dbReference>
<dbReference type="Proteomes" id="UP001228044">
    <property type="component" value="Unassembled WGS sequence"/>
</dbReference>
<dbReference type="Gene3D" id="2.40.160.20">
    <property type="match status" value="1"/>
</dbReference>
<gene>
    <name evidence="2" type="ORF">QWJ38_10400</name>
</gene>
<evidence type="ECO:0000313" key="3">
    <source>
        <dbReference type="Proteomes" id="UP001228044"/>
    </source>
</evidence>
<dbReference type="Pfam" id="PF11578">
    <property type="entry name" value="DUF3237"/>
    <property type="match status" value="1"/>
</dbReference>